<evidence type="ECO:0008006" key="4">
    <source>
        <dbReference type="Google" id="ProtNLM"/>
    </source>
</evidence>
<feature type="compositionally biased region" description="Acidic residues" evidence="1">
    <location>
        <begin position="72"/>
        <end position="81"/>
    </location>
</feature>
<gene>
    <name evidence="2" type="ORF">HDU87_008650</name>
</gene>
<dbReference type="Proteomes" id="UP001212152">
    <property type="component" value="Unassembled WGS sequence"/>
</dbReference>
<evidence type="ECO:0000313" key="3">
    <source>
        <dbReference type="Proteomes" id="UP001212152"/>
    </source>
</evidence>
<feature type="region of interest" description="Disordered" evidence="1">
    <location>
        <begin position="1"/>
        <end position="148"/>
    </location>
</feature>
<dbReference type="GO" id="GO:0043625">
    <property type="term" value="C:delta DNA polymerase complex"/>
    <property type="evidence" value="ECO:0007669"/>
    <property type="project" value="InterPro"/>
</dbReference>
<feature type="region of interest" description="Disordered" evidence="1">
    <location>
        <begin position="163"/>
        <end position="227"/>
    </location>
</feature>
<feature type="compositionally biased region" description="Low complexity" evidence="1">
    <location>
        <begin position="207"/>
        <end position="221"/>
    </location>
</feature>
<evidence type="ECO:0000256" key="1">
    <source>
        <dbReference type="SAM" id="MobiDB-lite"/>
    </source>
</evidence>
<protein>
    <recommendedName>
        <fullName evidence="4">DNA polymerase delta subunit 3</fullName>
    </recommendedName>
</protein>
<dbReference type="AlphaFoldDB" id="A0AAD5XJQ0"/>
<feature type="compositionally biased region" description="Basic and acidic residues" evidence="1">
    <location>
        <begin position="82"/>
        <end position="107"/>
    </location>
</feature>
<name>A0AAD5XJQ0_9FUNG</name>
<proteinExistence type="predicted"/>
<feature type="compositionally biased region" description="Polar residues" evidence="1">
    <location>
        <begin position="43"/>
        <end position="52"/>
    </location>
</feature>
<dbReference type="EMBL" id="JADGJQ010000091">
    <property type="protein sequence ID" value="KAJ3170884.1"/>
    <property type="molecule type" value="Genomic_DNA"/>
</dbReference>
<keyword evidence="3" id="KW-1185">Reference proteome</keyword>
<feature type="compositionally biased region" description="Acidic residues" evidence="1">
    <location>
        <begin position="163"/>
        <end position="175"/>
    </location>
</feature>
<accession>A0AAD5XJQ0</accession>
<sequence length="227" mass="24877">MRSANAVPVKGKGSFFDGYAKKPPRKSVSEPTIPAPPKPNIVPKSTSMSASAAAQKKLRDEQQAALSKLMESDEDEDSDGEDDRKLRQLADESKGAGSREPEREETKAAAAVPNELAEPENEITAKKTDTGTNSLPTHRVKKRRRVRKTRHITVGKYMKTEDYSDWEEYSEDEADVPAPAPKRVKQDSLAQEPEEVSNSPPSKRGGKTLAGKKAAGQKTLLSFFGKK</sequence>
<organism evidence="2 3">
    <name type="scientific">Geranomyces variabilis</name>
    <dbReference type="NCBI Taxonomy" id="109894"/>
    <lineage>
        <taxon>Eukaryota</taxon>
        <taxon>Fungi</taxon>
        <taxon>Fungi incertae sedis</taxon>
        <taxon>Chytridiomycota</taxon>
        <taxon>Chytridiomycota incertae sedis</taxon>
        <taxon>Chytridiomycetes</taxon>
        <taxon>Spizellomycetales</taxon>
        <taxon>Powellomycetaceae</taxon>
        <taxon>Geranomyces</taxon>
    </lineage>
</organism>
<feature type="compositionally biased region" description="Basic residues" evidence="1">
    <location>
        <begin position="138"/>
        <end position="148"/>
    </location>
</feature>
<dbReference type="InterPro" id="IPR019038">
    <property type="entry name" value="POLD3"/>
</dbReference>
<comment type="caution">
    <text evidence="2">The sequence shown here is derived from an EMBL/GenBank/DDBJ whole genome shotgun (WGS) entry which is preliminary data.</text>
</comment>
<reference evidence="2" key="1">
    <citation type="submission" date="2020-05" db="EMBL/GenBank/DDBJ databases">
        <title>Phylogenomic resolution of chytrid fungi.</title>
        <authorList>
            <person name="Stajich J.E."/>
            <person name="Amses K."/>
            <person name="Simmons R."/>
            <person name="Seto K."/>
            <person name="Myers J."/>
            <person name="Bonds A."/>
            <person name="Quandt C.A."/>
            <person name="Barry K."/>
            <person name="Liu P."/>
            <person name="Grigoriev I."/>
            <person name="Longcore J.E."/>
            <person name="James T.Y."/>
        </authorList>
    </citation>
    <scope>NUCLEOTIDE SEQUENCE</scope>
    <source>
        <strain evidence="2">JEL0379</strain>
    </source>
</reference>
<evidence type="ECO:0000313" key="2">
    <source>
        <dbReference type="EMBL" id="KAJ3170884.1"/>
    </source>
</evidence>
<dbReference type="Pfam" id="PF09507">
    <property type="entry name" value="CDC27"/>
    <property type="match status" value="1"/>
</dbReference>
<dbReference type="GO" id="GO:0006260">
    <property type="term" value="P:DNA replication"/>
    <property type="evidence" value="ECO:0007669"/>
    <property type="project" value="InterPro"/>
</dbReference>